<comment type="caution">
    <text evidence="2">The sequence shown here is derived from an EMBL/GenBank/DDBJ whole genome shotgun (WGS) entry which is preliminary data.</text>
</comment>
<dbReference type="AlphaFoldDB" id="A0A0F9B5F7"/>
<evidence type="ECO:0000259" key="1">
    <source>
        <dbReference type="Pfam" id="PF01464"/>
    </source>
</evidence>
<protein>
    <recommendedName>
        <fullName evidence="1">Transglycosylase SLT domain-containing protein</fullName>
    </recommendedName>
</protein>
<feature type="non-terminal residue" evidence="2">
    <location>
        <position position="1"/>
    </location>
</feature>
<name>A0A0F9B5F7_9ZZZZ</name>
<sequence length="109" mass="12375">RRPPTQSRSDVTVPNTELLYNADVLQRLVCSYSWPCEEALRVIECESKGDPNAYSPAYGGMYGLMQIHYGSHYDKFDGVAADLFDPVVNLEVGNVIWQDSGWEQWECKP</sequence>
<dbReference type="EMBL" id="LAZR01051126">
    <property type="protein sequence ID" value="KKK85834.1"/>
    <property type="molecule type" value="Genomic_DNA"/>
</dbReference>
<gene>
    <name evidence="2" type="ORF">LCGC14_2769310</name>
</gene>
<reference evidence="2" key="1">
    <citation type="journal article" date="2015" name="Nature">
        <title>Complex archaea that bridge the gap between prokaryotes and eukaryotes.</title>
        <authorList>
            <person name="Spang A."/>
            <person name="Saw J.H."/>
            <person name="Jorgensen S.L."/>
            <person name="Zaremba-Niedzwiedzka K."/>
            <person name="Martijn J."/>
            <person name="Lind A.E."/>
            <person name="van Eijk R."/>
            <person name="Schleper C."/>
            <person name="Guy L."/>
            <person name="Ettema T.J."/>
        </authorList>
    </citation>
    <scope>NUCLEOTIDE SEQUENCE</scope>
</reference>
<feature type="domain" description="Transglycosylase SLT" evidence="1">
    <location>
        <begin position="31"/>
        <end position="95"/>
    </location>
</feature>
<evidence type="ECO:0000313" key="2">
    <source>
        <dbReference type="EMBL" id="KKK85834.1"/>
    </source>
</evidence>
<dbReference type="CDD" id="cd00254">
    <property type="entry name" value="LT-like"/>
    <property type="match status" value="1"/>
</dbReference>
<dbReference type="Pfam" id="PF01464">
    <property type="entry name" value="SLT"/>
    <property type="match status" value="1"/>
</dbReference>
<proteinExistence type="predicted"/>
<dbReference type="InterPro" id="IPR023346">
    <property type="entry name" value="Lysozyme-like_dom_sf"/>
</dbReference>
<accession>A0A0F9B5F7</accession>
<dbReference type="InterPro" id="IPR008258">
    <property type="entry name" value="Transglycosylase_SLT_dom_1"/>
</dbReference>
<dbReference type="SUPFAM" id="SSF53955">
    <property type="entry name" value="Lysozyme-like"/>
    <property type="match status" value="1"/>
</dbReference>
<dbReference type="Gene3D" id="1.10.530.10">
    <property type="match status" value="1"/>
</dbReference>
<organism evidence="2">
    <name type="scientific">marine sediment metagenome</name>
    <dbReference type="NCBI Taxonomy" id="412755"/>
    <lineage>
        <taxon>unclassified sequences</taxon>
        <taxon>metagenomes</taxon>
        <taxon>ecological metagenomes</taxon>
    </lineage>
</organism>